<accession>A0A381RGN7</accession>
<dbReference type="GO" id="GO:0016787">
    <property type="term" value="F:hydrolase activity"/>
    <property type="evidence" value="ECO:0007669"/>
    <property type="project" value="UniProtKB-KW"/>
</dbReference>
<dbReference type="PANTHER" id="PTHR11014">
    <property type="entry name" value="PEPTIDASE M20 FAMILY MEMBER"/>
    <property type="match status" value="1"/>
</dbReference>
<sequence>MIQVMTPESISDLVAARAAEIINTRRQFHAIPELGFEENDTAAAIADRLKAAGLEVETGIGKTGLVGVLKGAKSGRTLMIRADIDGLPVTELTGLDFASTNGRMHACGHDGHITMAITAAEILSGIKDQLAGTVIFVFQPAEEVVMGALAMIDDGLFEKYPADRVIGTHLWNQIPTGVIGVNRSTVFASADQFRLTVHGKGGHGAMPHMAIDPVAAIAEIITTSQTVVSREVPPNEMGVLTFGQIHGGSAPNVIADSVAVEGTVRAYTSDIRVQIMQSLERISSTVASAMRASSTFERIHGAPPVINDPEVASWVTRQASFVVGEGNARECEPVSVGDDMAEFNDRVPGVYFLLGAAYDDATVASRGIEGHHNARFDWNEECLSLGVEVFVRSAVDFLA</sequence>
<dbReference type="PIRSF" id="PIRSF005962">
    <property type="entry name" value="Pept_M20D_amidohydro"/>
    <property type="match status" value="1"/>
</dbReference>
<dbReference type="NCBIfam" id="TIGR01891">
    <property type="entry name" value="amidohydrolases"/>
    <property type="match status" value="1"/>
</dbReference>
<dbReference type="SUPFAM" id="SSF55031">
    <property type="entry name" value="Bacterial exopeptidase dimerisation domain"/>
    <property type="match status" value="1"/>
</dbReference>
<dbReference type="InterPro" id="IPR002933">
    <property type="entry name" value="Peptidase_M20"/>
</dbReference>
<evidence type="ECO:0000256" key="1">
    <source>
        <dbReference type="ARBA" id="ARBA00022801"/>
    </source>
</evidence>
<dbReference type="CDD" id="cd03886">
    <property type="entry name" value="M20_Acy1"/>
    <property type="match status" value="1"/>
</dbReference>
<dbReference type="FunFam" id="3.30.70.360:FF:000001">
    <property type="entry name" value="N-acetyldiaminopimelate deacetylase"/>
    <property type="match status" value="1"/>
</dbReference>
<dbReference type="Pfam" id="PF07687">
    <property type="entry name" value="M20_dimer"/>
    <property type="match status" value="1"/>
</dbReference>
<proteinExistence type="predicted"/>
<dbReference type="EMBL" id="UINC01001868">
    <property type="protein sequence ID" value="SUZ90118.1"/>
    <property type="molecule type" value="Genomic_DNA"/>
</dbReference>
<evidence type="ECO:0000259" key="2">
    <source>
        <dbReference type="Pfam" id="PF07687"/>
    </source>
</evidence>
<reference evidence="3" key="1">
    <citation type="submission" date="2018-05" db="EMBL/GenBank/DDBJ databases">
        <authorList>
            <person name="Lanie J.A."/>
            <person name="Ng W.-L."/>
            <person name="Kazmierczak K.M."/>
            <person name="Andrzejewski T.M."/>
            <person name="Davidsen T.M."/>
            <person name="Wayne K.J."/>
            <person name="Tettelin H."/>
            <person name="Glass J.I."/>
            <person name="Rusch D."/>
            <person name="Podicherti R."/>
            <person name="Tsui H.-C.T."/>
            <person name="Winkler M.E."/>
        </authorList>
    </citation>
    <scope>NUCLEOTIDE SEQUENCE</scope>
</reference>
<dbReference type="Gene3D" id="3.40.630.10">
    <property type="entry name" value="Zn peptidases"/>
    <property type="match status" value="1"/>
</dbReference>
<dbReference type="Pfam" id="PF01546">
    <property type="entry name" value="Peptidase_M20"/>
    <property type="match status" value="1"/>
</dbReference>
<dbReference type="PANTHER" id="PTHR11014:SF63">
    <property type="entry name" value="METALLOPEPTIDASE, PUTATIVE (AFU_ORTHOLOGUE AFUA_6G09600)-RELATED"/>
    <property type="match status" value="1"/>
</dbReference>
<feature type="domain" description="Peptidase M20 dimerisation" evidence="2">
    <location>
        <begin position="192"/>
        <end position="287"/>
    </location>
</feature>
<name>A0A381RGN7_9ZZZZ</name>
<dbReference type="AlphaFoldDB" id="A0A381RGN7"/>
<dbReference type="InterPro" id="IPR017439">
    <property type="entry name" value="Amidohydrolase"/>
</dbReference>
<keyword evidence="1" id="KW-0378">Hydrolase</keyword>
<dbReference type="SUPFAM" id="SSF53187">
    <property type="entry name" value="Zn-dependent exopeptidases"/>
    <property type="match status" value="1"/>
</dbReference>
<dbReference type="InterPro" id="IPR011650">
    <property type="entry name" value="Peptidase_M20_dimer"/>
</dbReference>
<protein>
    <recommendedName>
        <fullName evidence="2">Peptidase M20 dimerisation domain-containing protein</fullName>
    </recommendedName>
</protein>
<gene>
    <name evidence="3" type="ORF">METZ01_LOCUS42972</name>
</gene>
<dbReference type="Gene3D" id="3.30.70.360">
    <property type="match status" value="1"/>
</dbReference>
<dbReference type="InterPro" id="IPR036264">
    <property type="entry name" value="Bact_exopeptidase_dim_dom"/>
</dbReference>
<organism evidence="3">
    <name type="scientific">marine metagenome</name>
    <dbReference type="NCBI Taxonomy" id="408172"/>
    <lineage>
        <taxon>unclassified sequences</taxon>
        <taxon>metagenomes</taxon>
        <taxon>ecological metagenomes</taxon>
    </lineage>
</organism>
<evidence type="ECO:0000313" key="3">
    <source>
        <dbReference type="EMBL" id="SUZ90118.1"/>
    </source>
</evidence>